<protein>
    <submittedName>
        <fullName evidence="2">RelA/SpoT domain protein</fullName>
    </submittedName>
</protein>
<evidence type="ECO:0000313" key="2">
    <source>
        <dbReference type="EMBL" id="AEB13386.1"/>
    </source>
</evidence>
<name>F2NX51_TRES6</name>
<reference evidence="3" key="2">
    <citation type="submission" date="2011-04" db="EMBL/GenBank/DDBJ databases">
        <title>The complete genome of chromosome of Treponema succinifaciens DSM 2489.</title>
        <authorList>
            <person name="Lucas S."/>
            <person name="Copeland A."/>
            <person name="Lapidus A."/>
            <person name="Bruce D."/>
            <person name="Goodwin L."/>
            <person name="Pitluck S."/>
            <person name="Peters L."/>
            <person name="Kyrpides N."/>
            <person name="Mavromatis K."/>
            <person name="Ivanova N."/>
            <person name="Ovchinnikova G."/>
            <person name="Teshima H."/>
            <person name="Detter J.C."/>
            <person name="Tapia R."/>
            <person name="Han C."/>
            <person name="Land M."/>
            <person name="Hauser L."/>
            <person name="Markowitz V."/>
            <person name="Cheng J.-F."/>
            <person name="Hugenholtz P."/>
            <person name="Woyke T."/>
            <person name="Wu D."/>
            <person name="Gronow S."/>
            <person name="Wellnitz S."/>
            <person name="Brambilla E."/>
            <person name="Klenk H.-P."/>
            <person name="Eisen J.A."/>
        </authorList>
    </citation>
    <scope>NUCLEOTIDE SEQUENCE [LARGE SCALE GENOMIC DNA]</scope>
    <source>
        <strain evidence="3">ATCC 33096 / DSM 2489 / 6091</strain>
    </source>
</reference>
<dbReference type="RefSeq" id="WP_013700693.1">
    <property type="nucleotide sequence ID" value="NC_015385.1"/>
</dbReference>
<dbReference type="EMBL" id="CP002631">
    <property type="protein sequence ID" value="AEB13386.1"/>
    <property type="molecule type" value="Genomic_DNA"/>
</dbReference>
<evidence type="ECO:0000259" key="1">
    <source>
        <dbReference type="SMART" id="SM00954"/>
    </source>
</evidence>
<dbReference type="InterPro" id="IPR043519">
    <property type="entry name" value="NT_sf"/>
</dbReference>
<dbReference type="SMART" id="SM00954">
    <property type="entry name" value="RelA_SpoT"/>
    <property type="match status" value="1"/>
</dbReference>
<organism evidence="2 3">
    <name type="scientific">Treponema succinifaciens (strain ATCC 33096 / DSM 2489 / 6091)</name>
    <dbReference type="NCBI Taxonomy" id="869209"/>
    <lineage>
        <taxon>Bacteria</taxon>
        <taxon>Pseudomonadati</taxon>
        <taxon>Spirochaetota</taxon>
        <taxon>Spirochaetia</taxon>
        <taxon>Spirochaetales</taxon>
        <taxon>Treponemataceae</taxon>
        <taxon>Treponema</taxon>
    </lineage>
</organism>
<dbReference type="InterPro" id="IPR052366">
    <property type="entry name" value="GTP_Pyrophosphokinase"/>
</dbReference>
<dbReference type="SUPFAM" id="SSF81301">
    <property type="entry name" value="Nucleotidyltransferase"/>
    <property type="match status" value="1"/>
</dbReference>
<dbReference type="PANTHER" id="PTHR47837:SF2">
    <property type="entry name" value="GTP PYROPHOSPHOKINASE YWAC"/>
    <property type="match status" value="1"/>
</dbReference>
<evidence type="ECO:0000313" key="3">
    <source>
        <dbReference type="Proteomes" id="UP000006852"/>
    </source>
</evidence>
<dbReference type="HOGENOM" id="CLU_077095_0_0_12"/>
<feature type="domain" description="RelA/SpoT" evidence="1">
    <location>
        <begin position="87"/>
        <end position="210"/>
    </location>
</feature>
<reference evidence="2 3" key="1">
    <citation type="journal article" date="2011" name="Stand. Genomic Sci.">
        <title>Complete genome sequence of Treponema succinifaciens type strain (6091).</title>
        <authorList>
            <person name="Han C."/>
            <person name="Gronow S."/>
            <person name="Teshima H."/>
            <person name="Lapidus A."/>
            <person name="Nolan M."/>
            <person name="Lucas S."/>
            <person name="Hammon N."/>
            <person name="Deshpande S."/>
            <person name="Cheng J.F."/>
            <person name="Zeytun A."/>
            <person name="Tapia R."/>
            <person name="Goodwin L."/>
            <person name="Pitluck S."/>
            <person name="Liolios K."/>
            <person name="Pagani I."/>
            <person name="Ivanova N."/>
            <person name="Mavromatis K."/>
            <person name="Mikhailova N."/>
            <person name="Huntemann M."/>
            <person name="Pati A."/>
            <person name="Chen A."/>
            <person name="Palaniappan K."/>
            <person name="Land M."/>
            <person name="Hauser L."/>
            <person name="Brambilla E.M."/>
            <person name="Rohde M."/>
            <person name="Goker M."/>
            <person name="Woyke T."/>
            <person name="Bristow J."/>
            <person name="Eisen J.A."/>
            <person name="Markowitz V."/>
            <person name="Hugenholtz P."/>
            <person name="Kyrpides N.C."/>
            <person name="Klenk H.P."/>
            <person name="Detter J.C."/>
        </authorList>
    </citation>
    <scope>NUCLEOTIDE SEQUENCE [LARGE SCALE GENOMIC DNA]</scope>
    <source>
        <strain evidence="3">ATCC 33096 / DSM 2489 / 6091</strain>
    </source>
</reference>
<dbReference type="eggNOG" id="COG2357">
    <property type="taxonomic scope" value="Bacteria"/>
</dbReference>
<dbReference type="OrthoDB" id="9789634at2"/>
<dbReference type="Pfam" id="PF04607">
    <property type="entry name" value="RelA_SpoT"/>
    <property type="match status" value="1"/>
</dbReference>
<sequence>MEKIETPDEYLVEHDNDHLQGKELAKISSLNEINSMNPNDFIKMAFEFQKLMMIYESAIKQVVTKLEILNKEYKVTGRRNPIETIKSRIKSPESIAEKLEKRKLPFTFESMTENLTDVAGVRVICPYISDIYTIRDILLKQPDIKLLKEKDYIKEPKKSGYRSLHIVVETIVYLSNTEHRVPVEIQLRTIAMDFWASLEHELRYKTESHIPAGIRRELLRCAETIAMTDREMEEIAIELQALD</sequence>
<dbReference type="GeneID" id="302997649"/>
<gene>
    <name evidence="2" type="ordered locus">Tresu_0434</name>
</gene>
<keyword evidence="3" id="KW-1185">Reference proteome</keyword>
<dbReference type="AlphaFoldDB" id="F2NX51"/>
<dbReference type="PANTHER" id="PTHR47837">
    <property type="entry name" value="GTP PYROPHOSPHOKINASE YJBM"/>
    <property type="match status" value="1"/>
</dbReference>
<dbReference type="Gene3D" id="3.30.460.10">
    <property type="entry name" value="Beta Polymerase, domain 2"/>
    <property type="match status" value="1"/>
</dbReference>
<accession>F2NX51</accession>
<dbReference type="InterPro" id="IPR007685">
    <property type="entry name" value="RelA_SpoT"/>
</dbReference>
<dbReference type="CDD" id="cd05399">
    <property type="entry name" value="NT_Rel-Spo_like"/>
    <property type="match status" value="1"/>
</dbReference>
<dbReference type="Proteomes" id="UP000006852">
    <property type="component" value="Chromosome"/>
</dbReference>
<proteinExistence type="predicted"/>
<dbReference type="Gene3D" id="1.10.287.860">
    <property type="entry name" value="Nucleotidyltransferase"/>
    <property type="match status" value="1"/>
</dbReference>
<dbReference type="GO" id="GO:0015969">
    <property type="term" value="P:guanosine tetraphosphate metabolic process"/>
    <property type="evidence" value="ECO:0007669"/>
    <property type="project" value="InterPro"/>
</dbReference>
<dbReference type="STRING" id="869209.Tresu_0434"/>
<dbReference type="KEGG" id="tsu:Tresu_0434"/>